<dbReference type="Pfam" id="PF00005">
    <property type="entry name" value="ABC_tran"/>
    <property type="match status" value="1"/>
</dbReference>
<keyword evidence="2" id="KW-0813">Transport</keyword>
<protein>
    <submittedName>
        <fullName evidence="6">Manganese transport system ATP-binding protein MntB</fullName>
    </submittedName>
</protein>
<comment type="caution">
    <text evidence="6">The sequence shown here is derived from an EMBL/GenBank/DDBJ whole genome shotgun (WGS) entry which is preliminary data.</text>
</comment>
<sequence length="248" mass="27122">MNASAKPLAIHDLTVAYQDKPVLWDIDLSVPTGVLAAIVGPNGAGKSTLIKATLGLMPVAAGTVEMFGQPYAKARRMVGYVPQRSSVDWDFPTNALDVVLMGTYGQLGWIKRPSKADREWALHCLDQLAMADFAQRQISQLSGGQQQRVFLARALAQRAQLYLMDEPFVGVDAVTERAIISLLQQLRSDGKTVICVHHDLDSAPEYFDWVALLNVRMIAAGPMKTIWTPENISQTYGGRTQSLIRGAA</sequence>
<dbReference type="InterPro" id="IPR027417">
    <property type="entry name" value="P-loop_NTPase"/>
</dbReference>
<organism evidence="6 7">
    <name type="scientific">Herpetosiphon gulosus</name>
    <dbReference type="NCBI Taxonomy" id="1973496"/>
    <lineage>
        <taxon>Bacteria</taxon>
        <taxon>Bacillati</taxon>
        <taxon>Chloroflexota</taxon>
        <taxon>Chloroflexia</taxon>
        <taxon>Herpetosiphonales</taxon>
        <taxon>Herpetosiphonaceae</taxon>
        <taxon>Herpetosiphon</taxon>
    </lineage>
</organism>
<proteinExistence type="inferred from homology"/>
<keyword evidence="3" id="KW-0547">Nucleotide-binding</keyword>
<dbReference type="InterPro" id="IPR003593">
    <property type="entry name" value="AAA+_ATPase"/>
</dbReference>
<evidence type="ECO:0000256" key="1">
    <source>
        <dbReference type="ARBA" id="ARBA00005417"/>
    </source>
</evidence>
<dbReference type="PROSITE" id="PS00211">
    <property type="entry name" value="ABC_TRANSPORTER_1"/>
    <property type="match status" value="1"/>
</dbReference>
<dbReference type="SMART" id="SM00382">
    <property type="entry name" value="AAA"/>
    <property type="match status" value="1"/>
</dbReference>
<dbReference type="Gene3D" id="3.40.50.300">
    <property type="entry name" value="P-loop containing nucleotide triphosphate hydrolases"/>
    <property type="match status" value="1"/>
</dbReference>
<accession>A0ABP9X1D5</accession>
<dbReference type="GO" id="GO:0005524">
    <property type="term" value="F:ATP binding"/>
    <property type="evidence" value="ECO:0007669"/>
    <property type="project" value="UniProtKB-KW"/>
</dbReference>
<dbReference type="EMBL" id="BAABRU010000010">
    <property type="protein sequence ID" value="GAA5529129.1"/>
    <property type="molecule type" value="Genomic_DNA"/>
</dbReference>
<evidence type="ECO:0000313" key="6">
    <source>
        <dbReference type="EMBL" id="GAA5529129.1"/>
    </source>
</evidence>
<dbReference type="RefSeq" id="WP_345722742.1">
    <property type="nucleotide sequence ID" value="NZ_BAABRU010000010.1"/>
</dbReference>
<evidence type="ECO:0000256" key="4">
    <source>
        <dbReference type="ARBA" id="ARBA00022840"/>
    </source>
</evidence>
<dbReference type="CDD" id="cd03235">
    <property type="entry name" value="ABC_Metallic_Cations"/>
    <property type="match status" value="1"/>
</dbReference>
<dbReference type="InterPro" id="IPR050153">
    <property type="entry name" value="Metal_Ion_Import_ABC"/>
</dbReference>
<evidence type="ECO:0000256" key="3">
    <source>
        <dbReference type="ARBA" id="ARBA00022741"/>
    </source>
</evidence>
<comment type="similarity">
    <text evidence="1">Belongs to the ABC transporter superfamily.</text>
</comment>
<dbReference type="PANTHER" id="PTHR42734">
    <property type="entry name" value="METAL TRANSPORT SYSTEM ATP-BINDING PROTEIN TM_0124-RELATED"/>
    <property type="match status" value="1"/>
</dbReference>
<evidence type="ECO:0000256" key="2">
    <source>
        <dbReference type="ARBA" id="ARBA00022448"/>
    </source>
</evidence>
<dbReference type="InterPro" id="IPR003439">
    <property type="entry name" value="ABC_transporter-like_ATP-bd"/>
</dbReference>
<keyword evidence="7" id="KW-1185">Reference proteome</keyword>
<keyword evidence="4 6" id="KW-0067">ATP-binding</keyword>
<dbReference type="PROSITE" id="PS50893">
    <property type="entry name" value="ABC_TRANSPORTER_2"/>
    <property type="match status" value="1"/>
</dbReference>
<dbReference type="InterPro" id="IPR017871">
    <property type="entry name" value="ABC_transporter-like_CS"/>
</dbReference>
<evidence type="ECO:0000259" key="5">
    <source>
        <dbReference type="PROSITE" id="PS50893"/>
    </source>
</evidence>
<name>A0ABP9X1D5_9CHLR</name>
<feature type="domain" description="ABC transporter" evidence="5">
    <location>
        <begin position="8"/>
        <end position="240"/>
    </location>
</feature>
<dbReference type="PANTHER" id="PTHR42734:SF5">
    <property type="entry name" value="IRON TRANSPORT SYSTEM ATP-BINDING PROTEIN HI_0361-RELATED"/>
    <property type="match status" value="1"/>
</dbReference>
<evidence type="ECO:0000313" key="7">
    <source>
        <dbReference type="Proteomes" id="UP001428290"/>
    </source>
</evidence>
<reference evidence="6 7" key="1">
    <citation type="submission" date="2024-02" db="EMBL/GenBank/DDBJ databases">
        <title>Herpetosiphon gulosus NBRC 112829.</title>
        <authorList>
            <person name="Ichikawa N."/>
            <person name="Katano-Makiyama Y."/>
            <person name="Hidaka K."/>
        </authorList>
    </citation>
    <scope>NUCLEOTIDE SEQUENCE [LARGE SCALE GENOMIC DNA]</scope>
    <source>
        <strain evidence="6 7">NBRC 112829</strain>
    </source>
</reference>
<dbReference type="SUPFAM" id="SSF52540">
    <property type="entry name" value="P-loop containing nucleoside triphosphate hydrolases"/>
    <property type="match status" value="1"/>
</dbReference>
<dbReference type="Proteomes" id="UP001428290">
    <property type="component" value="Unassembled WGS sequence"/>
</dbReference>
<gene>
    <name evidence="6" type="primary">mntB_3</name>
    <name evidence="6" type="ORF">Hgul01_02934</name>
</gene>